<feature type="coiled-coil region" evidence="1">
    <location>
        <begin position="68"/>
        <end position="137"/>
    </location>
</feature>
<gene>
    <name evidence="4" type="ORF">DXX93_19610</name>
</gene>
<evidence type="ECO:0000259" key="3">
    <source>
        <dbReference type="Pfam" id="PF01551"/>
    </source>
</evidence>
<dbReference type="PANTHER" id="PTHR21666">
    <property type="entry name" value="PEPTIDASE-RELATED"/>
    <property type="match status" value="1"/>
</dbReference>
<evidence type="ECO:0000256" key="2">
    <source>
        <dbReference type="SAM" id="SignalP"/>
    </source>
</evidence>
<sequence>MHLLRKKPRTATGFAASGALSIALAGALVTALAIAPSAALAMQNQAQSKEQNTQGGSKKQLSSVQREIAEQKSAIVQVSKKRRKLNAQLKKDDFAIAKVAKAINTTGKSLTATQKKLTSLAKEKRQLTKDKQQQEKALAHQLRTAYTTGQHDYLKMLLNQEESSQVQRSLTYYQYLNKARIEEIESFQATIARLSEVEVEQQAKAAQLANLQKTQQTQRKALEQSKQQRKATLTALRKELLSNKQKLAKLEQEEANLVAELERLARQSALAKNLPGLGKLKRKLRWPVSGRVKHSFGTRKQGYLRWKGVMLSAGVGKQVTSIYSGKVLFADWLKGYGLVTVIDHGKGYMSLYGHNQALLKNVGDTVEPGEPIALVGQSGGQSEPGLYFEIRHRGKAVNPKIWCK</sequence>
<name>A0A3E0TW21_9GAMM</name>
<reference evidence="4 5" key="1">
    <citation type="submission" date="2018-08" db="EMBL/GenBank/DDBJ databases">
        <title>Thalassotalea euphylliae genome.</title>
        <authorList>
            <person name="Summers S."/>
            <person name="Rice S.A."/>
            <person name="Freckelton M.L."/>
            <person name="Nedved B.T."/>
            <person name="Hadfield M.G."/>
        </authorList>
    </citation>
    <scope>NUCLEOTIDE SEQUENCE [LARGE SCALE GENOMIC DNA]</scope>
    <source>
        <strain evidence="4 5">H1</strain>
    </source>
</reference>
<dbReference type="InterPro" id="IPR016047">
    <property type="entry name" value="M23ase_b-sheet_dom"/>
</dbReference>
<dbReference type="EMBL" id="QUOU01000001">
    <property type="protein sequence ID" value="REL28553.1"/>
    <property type="molecule type" value="Genomic_DNA"/>
</dbReference>
<feature type="signal peptide" evidence="2">
    <location>
        <begin position="1"/>
        <end position="41"/>
    </location>
</feature>
<dbReference type="FunFam" id="2.70.70.10:FF:000003">
    <property type="entry name" value="Murein hydrolase activator EnvC"/>
    <property type="match status" value="1"/>
</dbReference>
<dbReference type="GO" id="GO:0004222">
    <property type="term" value="F:metalloendopeptidase activity"/>
    <property type="evidence" value="ECO:0007669"/>
    <property type="project" value="TreeGrafter"/>
</dbReference>
<comment type="caution">
    <text evidence="4">The sequence shown here is derived from an EMBL/GenBank/DDBJ whole genome shotgun (WGS) entry which is preliminary data.</text>
</comment>
<proteinExistence type="predicted"/>
<accession>A0A3E0TW21</accession>
<evidence type="ECO:0000313" key="5">
    <source>
        <dbReference type="Proteomes" id="UP000256478"/>
    </source>
</evidence>
<dbReference type="InterPro" id="IPR050570">
    <property type="entry name" value="Cell_wall_metabolism_enzyme"/>
</dbReference>
<dbReference type="AlphaFoldDB" id="A0A3E0TW21"/>
<evidence type="ECO:0000256" key="1">
    <source>
        <dbReference type="SAM" id="Coils"/>
    </source>
</evidence>
<protein>
    <submittedName>
        <fullName evidence="4">Peptidase M23</fullName>
    </submittedName>
</protein>
<dbReference type="Pfam" id="PF01551">
    <property type="entry name" value="Peptidase_M23"/>
    <property type="match status" value="1"/>
</dbReference>
<dbReference type="Proteomes" id="UP000256478">
    <property type="component" value="Unassembled WGS sequence"/>
</dbReference>
<dbReference type="SUPFAM" id="SSF51261">
    <property type="entry name" value="Duplicated hybrid motif"/>
    <property type="match status" value="1"/>
</dbReference>
<feature type="chain" id="PRO_5017693412" evidence="2">
    <location>
        <begin position="42"/>
        <end position="404"/>
    </location>
</feature>
<feature type="coiled-coil region" evidence="1">
    <location>
        <begin position="194"/>
        <end position="267"/>
    </location>
</feature>
<organism evidence="4 5">
    <name type="scientific">Thalassotalea euphylliae</name>
    <dbReference type="NCBI Taxonomy" id="1655234"/>
    <lineage>
        <taxon>Bacteria</taxon>
        <taxon>Pseudomonadati</taxon>
        <taxon>Pseudomonadota</taxon>
        <taxon>Gammaproteobacteria</taxon>
        <taxon>Alteromonadales</taxon>
        <taxon>Colwelliaceae</taxon>
        <taxon>Thalassotalea</taxon>
    </lineage>
</organism>
<dbReference type="InterPro" id="IPR011055">
    <property type="entry name" value="Dup_hybrid_motif"/>
</dbReference>
<evidence type="ECO:0000313" key="4">
    <source>
        <dbReference type="EMBL" id="REL28553.1"/>
    </source>
</evidence>
<keyword evidence="2" id="KW-0732">Signal</keyword>
<dbReference type="Gene3D" id="2.70.70.10">
    <property type="entry name" value="Glucose Permease (Domain IIA)"/>
    <property type="match status" value="1"/>
</dbReference>
<dbReference type="PANTHER" id="PTHR21666:SF270">
    <property type="entry name" value="MUREIN HYDROLASE ACTIVATOR ENVC"/>
    <property type="match status" value="1"/>
</dbReference>
<keyword evidence="1" id="KW-0175">Coiled coil</keyword>
<dbReference type="Gene3D" id="6.10.250.3150">
    <property type="match status" value="1"/>
</dbReference>
<dbReference type="CDD" id="cd12797">
    <property type="entry name" value="M23_peptidase"/>
    <property type="match status" value="1"/>
</dbReference>
<feature type="domain" description="M23ase beta-sheet core" evidence="3">
    <location>
        <begin position="306"/>
        <end position="399"/>
    </location>
</feature>